<proteinExistence type="predicted"/>
<evidence type="ECO:0000313" key="2">
    <source>
        <dbReference type="Proteomes" id="UP001342826"/>
    </source>
</evidence>
<protein>
    <submittedName>
        <fullName evidence="1">Uncharacterized protein</fullName>
    </submittedName>
</protein>
<accession>A0ABU6P1L1</accession>
<sequence length="51" mass="6126">MKIEFEEPVTNGGKIYMEGRKVYMDIEKKRESLKSQPSKSIQEEEKVDIWY</sequence>
<name>A0ABU6P1L1_9BACI</name>
<reference evidence="1 2" key="1">
    <citation type="submission" date="2023-03" db="EMBL/GenBank/DDBJ databases">
        <title>Bacillus Genome Sequencing.</title>
        <authorList>
            <person name="Dunlap C."/>
        </authorList>
    </citation>
    <scope>NUCLEOTIDE SEQUENCE [LARGE SCALE GENOMIC DNA]</scope>
    <source>
        <strain evidence="1 2">NRS-1717</strain>
    </source>
</reference>
<evidence type="ECO:0000313" key="1">
    <source>
        <dbReference type="EMBL" id="MED4403253.1"/>
    </source>
</evidence>
<comment type="caution">
    <text evidence="1">The sequence shown here is derived from an EMBL/GenBank/DDBJ whole genome shotgun (WGS) entry which is preliminary data.</text>
</comment>
<dbReference type="Proteomes" id="UP001342826">
    <property type="component" value="Unassembled WGS sequence"/>
</dbReference>
<dbReference type="EMBL" id="JARTFS010000013">
    <property type="protein sequence ID" value="MED4403253.1"/>
    <property type="molecule type" value="Genomic_DNA"/>
</dbReference>
<gene>
    <name evidence="1" type="ORF">P9271_18245</name>
</gene>
<keyword evidence="2" id="KW-1185">Reference proteome</keyword>
<dbReference type="RefSeq" id="WP_328015687.1">
    <property type="nucleotide sequence ID" value="NZ_JARTFS010000013.1"/>
</dbReference>
<organism evidence="1 2">
    <name type="scientific">Metabacillus fastidiosus</name>
    <dbReference type="NCBI Taxonomy" id="1458"/>
    <lineage>
        <taxon>Bacteria</taxon>
        <taxon>Bacillati</taxon>
        <taxon>Bacillota</taxon>
        <taxon>Bacilli</taxon>
        <taxon>Bacillales</taxon>
        <taxon>Bacillaceae</taxon>
        <taxon>Metabacillus</taxon>
    </lineage>
</organism>